<dbReference type="RefSeq" id="WP_191184811.1">
    <property type="nucleotide sequence ID" value="NZ_JACXAJ010000010.1"/>
</dbReference>
<gene>
    <name evidence="2" type="ORF">H9Q13_15995</name>
</gene>
<sequence>MKKLPLLTLLLTLPYLLVSCNSGEQEHTKITPAIPEPGQDAVRQLCFLQVTKGSPATIAGEAIDSLLIRLTIQGDSVTGILHWLPSQKDTMKGTLAGTLQDSILTATYTYMAEGVTAKEERIFKIEADTIWMKTGELEEKSGLWVLKNKEFAPYTQAIPRIACP</sequence>
<reference evidence="2 3" key="1">
    <citation type="submission" date="2020-09" db="EMBL/GenBank/DDBJ databases">
        <title>Genome sequencing and assembly of Pontibacter sp.</title>
        <authorList>
            <person name="Chhetri G."/>
        </authorList>
    </citation>
    <scope>NUCLEOTIDE SEQUENCE [LARGE SCALE GENOMIC DNA]</scope>
    <source>
        <strain evidence="2 3">JH31</strain>
    </source>
</reference>
<evidence type="ECO:0000256" key="1">
    <source>
        <dbReference type="SAM" id="SignalP"/>
    </source>
</evidence>
<dbReference type="PROSITE" id="PS51257">
    <property type="entry name" value="PROKAR_LIPOPROTEIN"/>
    <property type="match status" value="1"/>
</dbReference>
<dbReference type="EMBL" id="JACXAJ010000010">
    <property type="protein sequence ID" value="MBD1398675.1"/>
    <property type="molecule type" value="Genomic_DNA"/>
</dbReference>
<comment type="caution">
    <text evidence="2">The sequence shown here is derived from an EMBL/GenBank/DDBJ whole genome shotgun (WGS) entry which is preliminary data.</text>
</comment>
<accession>A0ABR7XK63</accession>
<feature type="chain" id="PRO_5046225955" evidence="1">
    <location>
        <begin position="25"/>
        <end position="164"/>
    </location>
</feature>
<keyword evidence="1" id="KW-0732">Signal</keyword>
<organism evidence="2 3">
    <name type="scientific">Pontibacter aquaedesilientis</name>
    <dbReference type="NCBI Taxonomy" id="2766980"/>
    <lineage>
        <taxon>Bacteria</taxon>
        <taxon>Pseudomonadati</taxon>
        <taxon>Bacteroidota</taxon>
        <taxon>Cytophagia</taxon>
        <taxon>Cytophagales</taxon>
        <taxon>Hymenobacteraceae</taxon>
        <taxon>Pontibacter</taxon>
    </lineage>
</organism>
<proteinExistence type="predicted"/>
<keyword evidence="3" id="KW-1185">Reference proteome</keyword>
<dbReference type="Proteomes" id="UP000625551">
    <property type="component" value="Unassembled WGS sequence"/>
</dbReference>
<name>A0ABR7XK63_9BACT</name>
<evidence type="ECO:0000313" key="3">
    <source>
        <dbReference type="Proteomes" id="UP000625551"/>
    </source>
</evidence>
<feature type="signal peptide" evidence="1">
    <location>
        <begin position="1"/>
        <end position="24"/>
    </location>
</feature>
<protein>
    <submittedName>
        <fullName evidence="2">Uncharacterized protein</fullName>
    </submittedName>
</protein>
<evidence type="ECO:0000313" key="2">
    <source>
        <dbReference type="EMBL" id="MBD1398675.1"/>
    </source>
</evidence>